<evidence type="ECO:0000313" key="3">
    <source>
        <dbReference type="EMBL" id="NEB92430.1"/>
    </source>
</evidence>
<sequence>MAAVDEIPTMHRDDTSLPRYGPAPPVSQPGRPPMSQRAVDDSVRMLSASVLIAVTGGSGTAILWASGHANPAVVAAVFGAPTALVLALGRLARRTRGVLPDQHHHHYAGPVDQRTVTSKTTGLIAKTTNQQ</sequence>
<dbReference type="EMBL" id="JAAGMR010000145">
    <property type="protein sequence ID" value="NEB92430.1"/>
    <property type="molecule type" value="Genomic_DNA"/>
</dbReference>
<evidence type="ECO:0000256" key="2">
    <source>
        <dbReference type="SAM" id="Phobius"/>
    </source>
</evidence>
<gene>
    <name evidence="3" type="ORF">G3I21_11995</name>
</gene>
<feature type="transmembrane region" description="Helical" evidence="2">
    <location>
        <begin position="45"/>
        <end position="66"/>
    </location>
</feature>
<keyword evidence="2" id="KW-0812">Transmembrane</keyword>
<comment type="caution">
    <text evidence="3">The sequence shown here is derived from an EMBL/GenBank/DDBJ whole genome shotgun (WGS) entry which is preliminary data.</text>
</comment>
<keyword evidence="2" id="KW-0472">Membrane</keyword>
<reference evidence="3 4" key="1">
    <citation type="submission" date="2020-01" db="EMBL/GenBank/DDBJ databases">
        <title>Insect and environment-associated Actinomycetes.</title>
        <authorList>
            <person name="Currrie C."/>
            <person name="Chevrette M."/>
            <person name="Carlson C."/>
            <person name="Stubbendieck R."/>
            <person name="Wendt-Pienkowski E."/>
        </authorList>
    </citation>
    <scope>NUCLEOTIDE SEQUENCE [LARGE SCALE GENOMIC DNA]</scope>
    <source>
        <strain evidence="3 4">SID7754</strain>
    </source>
</reference>
<protein>
    <submittedName>
        <fullName evidence="3">Uncharacterized protein</fullName>
    </submittedName>
</protein>
<dbReference type="Proteomes" id="UP000470520">
    <property type="component" value="Unassembled WGS sequence"/>
</dbReference>
<name>A0A7K3QRM8_9ACTN</name>
<feature type="region of interest" description="Disordered" evidence="1">
    <location>
        <begin position="1"/>
        <end position="40"/>
    </location>
</feature>
<organism evidence="3 4">
    <name type="scientific">Streptomyces bauhiniae</name>
    <dbReference type="NCBI Taxonomy" id="2340725"/>
    <lineage>
        <taxon>Bacteria</taxon>
        <taxon>Bacillati</taxon>
        <taxon>Actinomycetota</taxon>
        <taxon>Actinomycetes</taxon>
        <taxon>Kitasatosporales</taxon>
        <taxon>Streptomycetaceae</taxon>
        <taxon>Streptomyces</taxon>
    </lineage>
</organism>
<dbReference type="AlphaFoldDB" id="A0A7K3QRM8"/>
<accession>A0A7K3QRM8</accession>
<keyword evidence="2" id="KW-1133">Transmembrane helix</keyword>
<proteinExistence type="predicted"/>
<feature type="transmembrane region" description="Helical" evidence="2">
    <location>
        <begin position="72"/>
        <end position="92"/>
    </location>
</feature>
<evidence type="ECO:0000313" key="4">
    <source>
        <dbReference type="Proteomes" id="UP000470520"/>
    </source>
</evidence>
<feature type="compositionally biased region" description="Pro residues" evidence="1">
    <location>
        <begin position="21"/>
        <end position="32"/>
    </location>
</feature>
<evidence type="ECO:0000256" key="1">
    <source>
        <dbReference type="SAM" id="MobiDB-lite"/>
    </source>
</evidence>